<dbReference type="PANTHER" id="PTHR30093">
    <property type="entry name" value="GENERAL SECRETION PATHWAY PROTEIN G"/>
    <property type="match status" value="1"/>
</dbReference>
<organism evidence="7 8">
    <name type="scientific">Desulfatibacillum aliphaticivorans</name>
    <dbReference type="NCBI Taxonomy" id="218208"/>
    <lineage>
        <taxon>Bacteria</taxon>
        <taxon>Pseudomonadati</taxon>
        <taxon>Thermodesulfobacteriota</taxon>
        <taxon>Desulfobacteria</taxon>
        <taxon>Desulfobacterales</taxon>
        <taxon>Desulfatibacillaceae</taxon>
        <taxon>Desulfatibacillum</taxon>
    </lineage>
</organism>
<dbReference type="PANTHER" id="PTHR30093:SF44">
    <property type="entry name" value="TYPE II SECRETION SYSTEM CORE PROTEIN G"/>
    <property type="match status" value="1"/>
</dbReference>
<proteinExistence type="predicted"/>
<keyword evidence="2" id="KW-0488">Methylation</keyword>
<evidence type="ECO:0000256" key="4">
    <source>
        <dbReference type="ARBA" id="ARBA00022989"/>
    </source>
</evidence>
<dbReference type="GO" id="GO:0015628">
    <property type="term" value="P:protein secretion by the type II secretion system"/>
    <property type="evidence" value="ECO:0007669"/>
    <property type="project" value="InterPro"/>
</dbReference>
<dbReference type="eggNOG" id="COG4968">
    <property type="taxonomic scope" value="Bacteria"/>
</dbReference>
<reference evidence="7 8" key="1">
    <citation type="journal article" date="2012" name="Environ. Microbiol.">
        <title>The genome sequence of Desulfatibacillum alkenivorans AK-01: a blueprint for anaerobic alkane oxidation.</title>
        <authorList>
            <person name="Callaghan A.V."/>
            <person name="Morris B.E."/>
            <person name="Pereira I.A."/>
            <person name="McInerney M.J."/>
            <person name="Austin R.N."/>
            <person name="Groves J.T."/>
            <person name="Kukor J.J."/>
            <person name="Suflita J.M."/>
            <person name="Young L.Y."/>
            <person name="Zylstra G.J."/>
            <person name="Wawrik B."/>
        </authorList>
    </citation>
    <scope>NUCLEOTIDE SEQUENCE [LARGE SCALE GENOMIC DNA]</scope>
    <source>
        <strain evidence="7 8">AK-01</strain>
    </source>
</reference>
<accession>B8FBQ1</accession>
<evidence type="ECO:0000313" key="8">
    <source>
        <dbReference type="Proteomes" id="UP000000739"/>
    </source>
</evidence>
<evidence type="ECO:0000256" key="6">
    <source>
        <dbReference type="SAM" id="Phobius"/>
    </source>
</evidence>
<dbReference type="AlphaFoldDB" id="B8FBQ1"/>
<feature type="transmembrane region" description="Helical" evidence="6">
    <location>
        <begin position="12"/>
        <end position="36"/>
    </location>
</feature>
<dbReference type="PRINTS" id="PR00813">
    <property type="entry name" value="BCTERIALGSPG"/>
</dbReference>
<dbReference type="Proteomes" id="UP000000739">
    <property type="component" value="Chromosome"/>
</dbReference>
<dbReference type="InterPro" id="IPR000983">
    <property type="entry name" value="Bac_GSPG_pilin"/>
</dbReference>
<dbReference type="RefSeq" id="WP_015947864.1">
    <property type="nucleotide sequence ID" value="NC_011768.1"/>
</dbReference>
<sequence length="125" mass="13950">MIRLNKRNQQGFTLIELMIVIAIIGILAAIAIPNFVSYRKKAYNRTAQADLSSAYSTVMAYYADEKHKEINSFTLDNLKDAGFKQTVGVAITVTSVNFQDFELTARHGQGDIVYTIDAQGLRTQN</sequence>
<keyword evidence="5 6" id="KW-0472">Membrane</keyword>
<dbReference type="SUPFAM" id="SSF54523">
    <property type="entry name" value="Pili subunits"/>
    <property type="match status" value="1"/>
</dbReference>
<evidence type="ECO:0000256" key="5">
    <source>
        <dbReference type="ARBA" id="ARBA00023136"/>
    </source>
</evidence>
<name>B8FBQ1_DESAL</name>
<dbReference type="PROSITE" id="PS00409">
    <property type="entry name" value="PROKAR_NTER_METHYL"/>
    <property type="match status" value="1"/>
</dbReference>
<dbReference type="GO" id="GO:0015627">
    <property type="term" value="C:type II protein secretion system complex"/>
    <property type="evidence" value="ECO:0007669"/>
    <property type="project" value="InterPro"/>
</dbReference>
<keyword evidence="8" id="KW-1185">Reference proteome</keyword>
<evidence type="ECO:0000256" key="3">
    <source>
        <dbReference type="ARBA" id="ARBA00022692"/>
    </source>
</evidence>
<dbReference type="EMBL" id="CP001322">
    <property type="protein sequence ID" value="ACL04804.1"/>
    <property type="molecule type" value="Genomic_DNA"/>
</dbReference>
<comment type="subcellular location">
    <subcellularLocation>
        <location evidence="1">Membrane</location>
        <topology evidence="1">Single-pass membrane protein</topology>
    </subcellularLocation>
</comment>
<evidence type="ECO:0000256" key="2">
    <source>
        <dbReference type="ARBA" id="ARBA00022481"/>
    </source>
</evidence>
<dbReference type="InterPro" id="IPR012902">
    <property type="entry name" value="N_methyl_site"/>
</dbReference>
<keyword evidence="3 6" id="KW-0812">Transmembrane</keyword>
<keyword evidence="4 6" id="KW-1133">Transmembrane helix</keyword>
<dbReference type="HOGENOM" id="CLU_091705_7_1_7"/>
<gene>
    <name evidence="7" type="ordered locus">Dalk_3114</name>
</gene>
<evidence type="ECO:0000313" key="7">
    <source>
        <dbReference type="EMBL" id="ACL04804.1"/>
    </source>
</evidence>
<dbReference type="GO" id="GO:0016020">
    <property type="term" value="C:membrane"/>
    <property type="evidence" value="ECO:0007669"/>
    <property type="project" value="UniProtKB-SubCell"/>
</dbReference>
<dbReference type="InterPro" id="IPR045584">
    <property type="entry name" value="Pilin-like"/>
</dbReference>
<dbReference type="Pfam" id="PF07963">
    <property type="entry name" value="N_methyl"/>
    <property type="match status" value="1"/>
</dbReference>
<evidence type="ECO:0000256" key="1">
    <source>
        <dbReference type="ARBA" id="ARBA00004167"/>
    </source>
</evidence>
<dbReference type="NCBIfam" id="TIGR02532">
    <property type="entry name" value="IV_pilin_GFxxxE"/>
    <property type="match status" value="1"/>
</dbReference>
<dbReference type="Gene3D" id="3.30.700.10">
    <property type="entry name" value="Glycoprotein, Type 4 Pilin"/>
    <property type="match status" value="1"/>
</dbReference>
<dbReference type="KEGG" id="dal:Dalk_3114"/>
<protein>
    <submittedName>
        <fullName evidence="7">Pilus-related protein</fullName>
    </submittedName>
</protein>